<dbReference type="GO" id="GO:0008893">
    <property type="term" value="F:guanosine-3',5'-bis(diphosphate) 3'-diphosphatase activity"/>
    <property type="evidence" value="ECO:0007669"/>
    <property type="project" value="TreeGrafter"/>
</dbReference>
<evidence type="ECO:0000313" key="2">
    <source>
        <dbReference type="EMBL" id="CAF28716.1"/>
    </source>
</evidence>
<dbReference type="PANTHER" id="PTHR46246:SF1">
    <property type="entry name" value="GUANOSINE-3',5'-BIS(DIPHOSPHATE) 3'-PYROPHOSPHOHYDROLASE MESH1"/>
    <property type="match status" value="1"/>
</dbReference>
<dbReference type="InterPro" id="IPR003607">
    <property type="entry name" value="HD/PDEase_dom"/>
</dbReference>
<dbReference type="SUPFAM" id="SSF109604">
    <property type="entry name" value="HD-domain/PDEase-like"/>
    <property type="match status" value="1"/>
</dbReference>
<dbReference type="InterPro" id="IPR052194">
    <property type="entry name" value="MESH1"/>
</dbReference>
<sequence length="199" mass="23028">MQWNLNNFTKLAFSRLIQPFGDNLNDVVKITKAFSYAASAYSGIFRNESHEPYINHAMKVALILTDELKVHDVDTICAAILHDAIEKSKEDSPVVEDLRSNFGDSIYDTIRILTEPKTNEENREKLLVKYFENISKGPKMPRFIKLADRLDNARFLKNDRKKEKALRYKEETQKYILPLAEKTDDTIALKLSIALYEIK</sequence>
<protein>
    <recommendedName>
        <fullName evidence="1">HD/PDEase domain-containing protein</fullName>
    </recommendedName>
</protein>
<dbReference type="PANTHER" id="PTHR46246">
    <property type="entry name" value="GUANOSINE-3',5'-BIS(DIPHOSPHATE) 3'-PYROPHOSPHOHYDROLASE MESH1"/>
    <property type="match status" value="1"/>
</dbReference>
<reference evidence="2" key="1">
    <citation type="journal article" date="2004" name="Environ. Microbiol.">
        <title>Characterization of Large-Insert DNA Libraries from Soil for Environmental Genomic Studies of Archaea.</title>
        <authorList>
            <person name="Treusch A.H."/>
            <person name="Kletzin A."/>
            <person name="Raddatz G."/>
            <person name="Ochsenreiter T."/>
            <person name="Quaiser A."/>
            <person name="Meurer G."/>
            <person name="Schuster S.C."/>
            <person name="Schleper C."/>
        </authorList>
    </citation>
    <scope>NUCLEOTIDE SEQUENCE</scope>
</reference>
<feature type="domain" description="HD/PDEase" evidence="1">
    <location>
        <begin position="49"/>
        <end position="162"/>
    </location>
</feature>
<evidence type="ECO:0000259" key="1">
    <source>
        <dbReference type="SMART" id="SM00471"/>
    </source>
</evidence>
<dbReference type="SMART" id="SM00471">
    <property type="entry name" value="HDc"/>
    <property type="match status" value="1"/>
</dbReference>
<proteinExistence type="predicted"/>
<dbReference type="AlphaFoldDB" id="Q702A8"/>
<dbReference type="Pfam" id="PF13328">
    <property type="entry name" value="HD_4"/>
    <property type="match status" value="1"/>
</dbReference>
<dbReference type="CDD" id="cd00077">
    <property type="entry name" value="HDc"/>
    <property type="match status" value="1"/>
</dbReference>
<organism evidence="2">
    <name type="scientific">uncultured crenarchaeote</name>
    <dbReference type="NCBI Taxonomy" id="29281"/>
    <lineage>
        <taxon>Archaea</taxon>
        <taxon>Thermoproteota</taxon>
        <taxon>environmental samples</taxon>
    </lineage>
</organism>
<name>Q702A8_9CREN</name>
<accession>Q702A8</accession>
<dbReference type="EMBL" id="AJ627421">
    <property type="protein sequence ID" value="CAF28716.1"/>
    <property type="molecule type" value="Genomic_DNA"/>
</dbReference>
<dbReference type="Gene3D" id="1.10.3210.10">
    <property type="entry name" value="Hypothetical protein af1432"/>
    <property type="match status" value="1"/>
</dbReference>